<evidence type="ECO:0000313" key="3">
    <source>
        <dbReference type="EMBL" id="OWP79352.1"/>
    </source>
</evidence>
<comment type="caution">
    <text evidence="3">The sequence shown here is derived from an EMBL/GenBank/DDBJ whole genome shotgun (WGS) entry which is preliminary data.</text>
</comment>
<dbReference type="GO" id="GO:0000271">
    <property type="term" value="P:polysaccharide biosynthetic process"/>
    <property type="evidence" value="ECO:0007669"/>
    <property type="project" value="TreeGrafter"/>
</dbReference>
<dbReference type="Proteomes" id="UP000198034">
    <property type="component" value="Unassembled WGS sequence"/>
</dbReference>
<dbReference type="PANTHER" id="PTHR23028:SF53">
    <property type="entry name" value="ACYL_TRANSF_3 DOMAIN-CONTAINING PROTEIN"/>
    <property type="match status" value="1"/>
</dbReference>
<evidence type="ECO:0000313" key="4">
    <source>
        <dbReference type="Proteomes" id="UP000198034"/>
    </source>
</evidence>
<dbReference type="PANTHER" id="PTHR23028">
    <property type="entry name" value="ACETYLTRANSFERASE"/>
    <property type="match status" value="1"/>
</dbReference>
<dbReference type="EMBL" id="MTCY01000004">
    <property type="protein sequence ID" value="OWP79352.1"/>
    <property type="molecule type" value="Genomic_DNA"/>
</dbReference>
<feature type="transmembrane region" description="Helical" evidence="1">
    <location>
        <begin position="130"/>
        <end position="149"/>
    </location>
</feature>
<keyword evidence="1" id="KW-0812">Transmembrane</keyword>
<gene>
    <name evidence="3" type="ORF">BWK62_02295</name>
</gene>
<sequence length="342" mass="40907">MKEYYPSLTGIRFIAASMVFFHHFNPISNRKSLPFIYDFFTELHVGVTLFFFLSGFLIANRYFDEKVIWKSYFINRFARIYPSFFILTTLTFLYTSYKTNVFNAEIYLSNITFIKGFFNNLKFTGIAQSWSLTVEEFFYLLAPFFFFLIKKRNFFVYFLPIISILLGLIFYRNDITFMLDFTFFGRCFEFFSGIHLALFIKRNKEKQSKNMTYIGTLFTFLGIFWLVYLKPTAGLYGNDLLVGKIINTIFFPLFCFTPLFIGLIREKTIISKFLSTQIIQILGKSSYAFYLIHLGILYDFFHKYFGYWTIFVIINLISILFYTKVETFFYKLIRNQTQLKYN</sequence>
<name>A0A246GDJ5_9FLAO</name>
<keyword evidence="1" id="KW-0472">Membrane</keyword>
<dbReference type="InterPro" id="IPR050879">
    <property type="entry name" value="Acyltransferase_3"/>
</dbReference>
<reference evidence="3 4" key="1">
    <citation type="journal article" date="2017" name="Infect. Genet. Evol.">
        <title>Comparative genome analysis of fish pathogen Flavobacterium columnare reveals extensive sequence diversity within the species.</title>
        <authorList>
            <person name="Kayansamruaj P."/>
            <person name="Dong H.T."/>
            <person name="Hirono I."/>
            <person name="Kondo H."/>
            <person name="Senapin S."/>
            <person name="Rodkhum C."/>
        </authorList>
    </citation>
    <scope>NUCLEOTIDE SEQUENCE [LARGE SCALE GENOMIC DNA]</scope>
    <source>
        <strain evidence="3 4">1214</strain>
    </source>
</reference>
<accession>A0A246GDJ5</accession>
<feature type="transmembrane region" description="Helical" evidence="1">
    <location>
        <begin position="281"/>
        <end position="298"/>
    </location>
</feature>
<feature type="domain" description="Acyltransferase 3" evidence="2">
    <location>
        <begin position="6"/>
        <end position="320"/>
    </location>
</feature>
<dbReference type="InterPro" id="IPR002656">
    <property type="entry name" value="Acyl_transf_3_dom"/>
</dbReference>
<feature type="transmembrane region" description="Helical" evidence="1">
    <location>
        <begin position="154"/>
        <end position="171"/>
    </location>
</feature>
<proteinExistence type="predicted"/>
<feature type="transmembrane region" description="Helical" evidence="1">
    <location>
        <begin position="7"/>
        <end position="24"/>
    </location>
</feature>
<feature type="transmembrane region" description="Helical" evidence="1">
    <location>
        <begin position="212"/>
        <end position="229"/>
    </location>
</feature>
<feature type="transmembrane region" description="Helical" evidence="1">
    <location>
        <begin position="183"/>
        <end position="200"/>
    </location>
</feature>
<keyword evidence="1" id="KW-1133">Transmembrane helix</keyword>
<dbReference type="Pfam" id="PF01757">
    <property type="entry name" value="Acyl_transf_3"/>
    <property type="match status" value="1"/>
</dbReference>
<feature type="transmembrane region" description="Helical" evidence="1">
    <location>
        <begin position="241"/>
        <end position="261"/>
    </location>
</feature>
<feature type="transmembrane region" description="Helical" evidence="1">
    <location>
        <begin position="80"/>
        <end position="97"/>
    </location>
</feature>
<dbReference type="GO" id="GO:0016020">
    <property type="term" value="C:membrane"/>
    <property type="evidence" value="ECO:0007669"/>
    <property type="project" value="TreeGrafter"/>
</dbReference>
<feature type="transmembrane region" description="Helical" evidence="1">
    <location>
        <begin position="304"/>
        <end position="323"/>
    </location>
</feature>
<evidence type="ECO:0000256" key="1">
    <source>
        <dbReference type="SAM" id="Phobius"/>
    </source>
</evidence>
<evidence type="ECO:0000259" key="2">
    <source>
        <dbReference type="Pfam" id="PF01757"/>
    </source>
</evidence>
<dbReference type="GO" id="GO:0016747">
    <property type="term" value="F:acyltransferase activity, transferring groups other than amino-acyl groups"/>
    <property type="evidence" value="ECO:0007669"/>
    <property type="project" value="InterPro"/>
</dbReference>
<feature type="transmembrane region" description="Helical" evidence="1">
    <location>
        <begin position="36"/>
        <end position="59"/>
    </location>
</feature>
<dbReference type="AlphaFoldDB" id="A0A246GDJ5"/>
<protein>
    <recommendedName>
        <fullName evidence="2">Acyltransferase 3 domain-containing protein</fullName>
    </recommendedName>
</protein>
<organism evidence="3 4">
    <name type="scientific">Flavobacterium columnare</name>
    <dbReference type="NCBI Taxonomy" id="996"/>
    <lineage>
        <taxon>Bacteria</taxon>
        <taxon>Pseudomonadati</taxon>
        <taxon>Bacteroidota</taxon>
        <taxon>Flavobacteriia</taxon>
        <taxon>Flavobacteriales</taxon>
        <taxon>Flavobacteriaceae</taxon>
        <taxon>Flavobacterium</taxon>
    </lineage>
</organism>